<sequence>CPNTPAGESLSKRFKKCVMESFARPAARYLPSLAFTCRDSTTLSDFLRIANRYDTTTEYTAADSLARFMSLDAVFIGGLDTSTTEILPWSPKCDQVNLLIKMCINYNKPAFLSAFAFQCLCSIVSLAGEPIRVINGRGKGTLIDELQLWKDRDVQMGVPKGIAEELDPADAFLDYSTGEIYRRSHEFGGWKKYGNVGLHYVHAAEGFQSPGRFFRAPPNRNIVRQLDDCKSDIPRPAKLCETVVRLDIRGGRSYLFEGVPREFLAPARHLWEVHNPPSSSFLTPLAVSPNRGPQIVQLGPLVGVQFSVDEGYSDTVKILNNFVEHVGSLLRSRLPCERCPPGILKVKLTSALASATKLWKKRLEEDARLRGEGDGNLLEENIGGGAAGGPPPEKCRPSTRSKIIQRAGSPPWLPSGEMFPSNRPETAPILSPPCGGPTPRHFTKLEVRKMLHPEVDVASALEIEKMIERNMTKKRESGRRTPYCGWRRIENEIQRAATAAERSTRKKTPKTPEISAWSSFGRHEIRGQQMAGVSREPPELIRKYVDLTPGPLVHDHKFRENDRSRWLGKELRFGLH</sequence>
<name>A0A7J6MKX4_PERCH</name>
<dbReference type="EMBL" id="JAAPAO010000115">
    <property type="protein sequence ID" value="KAF4672248.1"/>
    <property type="molecule type" value="Genomic_DNA"/>
</dbReference>
<keyword evidence="3" id="KW-1185">Reference proteome</keyword>
<evidence type="ECO:0000313" key="2">
    <source>
        <dbReference type="EMBL" id="KAF4672248.1"/>
    </source>
</evidence>
<evidence type="ECO:0000256" key="1">
    <source>
        <dbReference type="SAM" id="MobiDB-lite"/>
    </source>
</evidence>
<dbReference type="Proteomes" id="UP000591131">
    <property type="component" value="Unassembled WGS sequence"/>
</dbReference>
<comment type="caution">
    <text evidence="2">The sequence shown here is derived from an EMBL/GenBank/DDBJ whole genome shotgun (WGS) entry which is preliminary data.</text>
</comment>
<accession>A0A7J6MKX4</accession>
<reference evidence="2 3" key="1">
    <citation type="submission" date="2020-04" db="EMBL/GenBank/DDBJ databases">
        <title>Perkinsus chesapeaki whole genome sequence.</title>
        <authorList>
            <person name="Bogema D.R."/>
        </authorList>
    </citation>
    <scope>NUCLEOTIDE SEQUENCE [LARGE SCALE GENOMIC DNA]</scope>
    <source>
        <strain evidence="2">ATCC PRA-425</strain>
    </source>
</reference>
<organism evidence="2 3">
    <name type="scientific">Perkinsus chesapeaki</name>
    <name type="common">Clam parasite</name>
    <name type="synonym">Perkinsus andrewsi</name>
    <dbReference type="NCBI Taxonomy" id="330153"/>
    <lineage>
        <taxon>Eukaryota</taxon>
        <taxon>Sar</taxon>
        <taxon>Alveolata</taxon>
        <taxon>Perkinsozoa</taxon>
        <taxon>Perkinsea</taxon>
        <taxon>Perkinsida</taxon>
        <taxon>Perkinsidae</taxon>
        <taxon>Perkinsus</taxon>
    </lineage>
</organism>
<evidence type="ECO:0000313" key="3">
    <source>
        <dbReference type="Proteomes" id="UP000591131"/>
    </source>
</evidence>
<dbReference type="OrthoDB" id="289273at2759"/>
<feature type="non-terminal residue" evidence="2">
    <location>
        <position position="576"/>
    </location>
</feature>
<proteinExistence type="predicted"/>
<gene>
    <name evidence="2" type="ORF">FOL47_000765</name>
</gene>
<protein>
    <submittedName>
        <fullName evidence="2">Uncharacterized protein</fullName>
    </submittedName>
</protein>
<dbReference type="AlphaFoldDB" id="A0A7J6MKX4"/>
<feature type="region of interest" description="Disordered" evidence="1">
    <location>
        <begin position="374"/>
        <end position="398"/>
    </location>
</feature>